<proteinExistence type="inferred from homology"/>
<keyword evidence="4 7" id="KW-0472">Membrane</keyword>
<dbReference type="AlphaFoldDB" id="A0A6G1JJ62"/>
<accession>A0A6G1JJ62</accession>
<evidence type="ECO:0000259" key="8">
    <source>
        <dbReference type="Pfam" id="PF20684"/>
    </source>
</evidence>
<feature type="transmembrane region" description="Helical" evidence="7">
    <location>
        <begin position="178"/>
        <end position="201"/>
    </location>
</feature>
<feature type="transmembrane region" description="Helical" evidence="7">
    <location>
        <begin position="131"/>
        <end position="151"/>
    </location>
</feature>
<comment type="similarity">
    <text evidence="5">Belongs to the SAT4 family.</text>
</comment>
<evidence type="ECO:0000256" key="1">
    <source>
        <dbReference type="ARBA" id="ARBA00004141"/>
    </source>
</evidence>
<dbReference type="Pfam" id="PF20684">
    <property type="entry name" value="Fung_rhodopsin"/>
    <property type="match status" value="1"/>
</dbReference>
<evidence type="ECO:0000256" key="2">
    <source>
        <dbReference type="ARBA" id="ARBA00022692"/>
    </source>
</evidence>
<sequence>MATVVPPNPLPPDESVGGILLTLTSVLTAFTIATTVMRVWARIARRAMGLDDYIITICMVLAIVRTGIQIDSVKRGNGRHRWYLSKEDYEYVNFLTWLTQIFLFSNIGLLKCSICILILRIKNEKKLRWFLYAMMIGLVLTNLECILVLLAQCDPVKKYWHPSAPGKCWPTKVRIYSIYLQVAYSVVTDLICALLPIVVLWNVRLTPKVKAGVCGLMSLGLIATAAAIVRASSLGTKTVDLSYDYCIAAIWANTELHLGIIATNLSLSRMIWAFFWGGTKSLTSRSRSHATGSTPRYGTGSRISRNGYIKSHDRSVHTGDSAARGSMDNFSQASQIPLDPVIKKTTNVYVSSEPSPSPNASSTNQESKI</sequence>
<dbReference type="PANTHER" id="PTHR33048">
    <property type="entry name" value="PTH11-LIKE INTEGRAL MEMBRANE PROTEIN (AFU_ORTHOLOGUE AFUA_5G11245)"/>
    <property type="match status" value="1"/>
</dbReference>
<keyword evidence="2 7" id="KW-0812">Transmembrane</keyword>
<evidence type="ECO:0000256" key="6">
    <source>
        <dbReference type="SAM" id="MobiDB-lite"/>
    </source>
</evidence>
<dbReference type="Proteomes" id="UP000799291">
    <property type="component" value="Unassembled WGS sequence"/>
</dbReference>
<feature type="transmembrane region" description="Helical" evidence="7">
    <location>
        <begin position="20"/>
        <end position="41"/>
    </location>
</feature>
<keyword evidence="3 7" id="KW-1133">Transmembrane helix</keyword>
<dbReference type="OrthoDB" id="3934549at2759"/>
<feature type="transmembrane region" description="Helical" evidence="7">
    <location>
        <begin position="94"/>
        <end position="119"/>
    </location>
</feature>
<feature type="domain" description="Rhodopsin" evidence="8">
    <location>
        <begin position="37"/>
        <end position="271"/>
    </location>
</feature>
<evidence type="ECO:0000256" key="5">
    <source>
        <dbReference type="ARBA" id="ARBA00038359"/>
    </source>
</evidence>
<feature type="transmembrane region" description="Helical" evidence="7">
    <location>
        <begin position="53"/>
        <end position="70"/>
    </location>
</feature>
<gene>
    <name evidence="9" type="ORF">K458DRAFT_438484</name>
</gene>
<dbReference type="GO" id="GO:0016020">
    <property type="term" value="C:membrane"/>
    <property type="evidence" value="ECO:0007669"/>
    <property type="project" value="UniProtKB-SubCell"/>
</dbReference>
<evidence type="ECO:0000313" key="9">
    <source>
        <dbReference type="EMBL" id="KAF2690607.1"/>
    </source>
</evidence>
<reference evidence="9" key="1">
    <citation type="journal article" date="2020" name="Stud. Mycol.">
        <title>101 Dothideomycetes genomes: a test case for predicting lifestyles and emergence of pathogens.</title>
        <authorList>
            <person name="Haridas S."/>
            <person name="Albert R."/>
            <person name="Binder M."/>
            <person name="Bloem J."/>
            <person name="Labutti K."/>
            <person name="Salamov A."/>
            <person name="Andreopoulos B."/>
            <person name="Baker S."/>
            <person name="Barry K."/>
            <person name="Bills G."/>
            <person name="Bluhm B."/>
            <person name="Cannon C."/>
            <person name="Castanera R."/>
            <person name="Culley D."/>
            <person name="Daum C."/>
            <person name="Ezra D."/>
            <person name="Gonzalez J."/>
            <person name="Henrissat B."/>
            <person name="Kuo A."/>
            <person name="Liang C."/>
            <person name="Lipzen A."/>
            <person name="Lutzoni F."/>
            <person name="Magnuson J."/>
            <person name="Mondo S."/>
            <person name="Nolan M."/>
            <person name="Ohm R."/>
            <person name="Pangilinan J."/>
            <person name="Park H.-J."/>
            <person name="Ramirez L."/>
            <person name="Alfaro M."/>
            <person name="Sun H."/>
            <person name="Tritt A."/>
            <person name="Yoshinaga Y."/>
            <person name="Zwiers L.-H."/>
            <person name="Turgeon B."/>
            <person name="Goodwin S."/>
            <person name="Spatafora J."/>
            <person name="Crous P."/>
            <person name="Grigoriev I."/>
        </authorList>
    </citation>
    <scope>NUCLEOTIDE SEQUENCE</scope>
    <source>
        <strain evidence="9">CBS 122367</strain>
    </source>
</reference>
<feature type="region of interest" description="Disordered" evidence="6">
    <location>
        <begin position="283"/>
        <end position="369"/>
    </location>
</feature>
<dbReference type="InterPro" id="IPR052337">
    <property type="entry name" value="SAT4-like"/>
</dbReference>
<keyword evidence="10" id="KW-1185">Reference proteome</keyword>
<dbReference type="InterPro" id="IPR049326">
    <property type="entry name" value="Rhodopsin_dom_fungi"/>
</dbReference>
<dbReference type="EMBL" id="MU005570">
    <property type="protein sequence ID" value="KAF2690607.1"/>
    <property type="molecule type" value="Genomic_DNA"/>
</dbReference>
<evidence type="ECO:0000256" key="7">
    <source>
        <dbReference type="SAM" id="Phobius"/>
    </source>
</evidence>
<evidence type="ECO:0000256" key="4">
    <source>
        <dbReference type="ARBA" id="ARBA00023136"/>
    </source>
</evidence>
<organism evidence="9 10">
    <name type="scientific">Lentithecium fluviatile CBS 122367</name>
    <dbReference type="NCBI Taxonomy" id="1168545"/>
    <lineage>
        <taxon>Eukaryota</taxon>
        <taxon>Fungi</taxon>
        <taxon>Dikarya</taxon>
        <taxon>Ascomycota</taxon>
        <taxon>Pezizomycotina</taxon>
        <taxon>Dothideomycetes</taxon>
        <taxon>Pleosporomycetidae</taxon>
        <taxon>Pleosporales</taxon>
        <taxon>Massarineae</taxon>
        <taxon>Lentitheciaceae</taxon>
        <taxon>Lentithecium</taxon>
    </lineage>
</organism>
<dbReference type="PANTHER" id="PTHR33048:SF96">
    <property type="entry name" value="INTEGRAL MEMBRANE PROTEIN"/>
    <property type="match status" value="1"/>
</dbReference>
<evidence type="ECO:0000313" key="10">
    <source>
        <dbReference type="Proteomes" id="UP000799291"/>
    </source>
</evidence>
<comment type="subcellular location">
    <subcellularLocation>
        <location evidence="1">Membrane</location>
        <topology evidence="1">Multi-pass membrane protein</topology>
    </subcellularLocation>
</comment>
<feature type="transmembrane region" description="Helical" evidence="7">
    <location>
        <begin position="213"/>
        <end position="236"/>
    </location>
</feature>
<name>A0A6G1JJ62_9PLEO</name>
<feature type="transmembrane region" description="Helical" evidence="7">
    <location>
        <begin position="256"/>
        <end position="277"/>
    </location>
</feature>
<feature type="compositionally biased region" description="Polar residues" evidence="6">
    <location>
        <begin position="283"/>
        <end position="304"/>
    </location>
</feature>
<evidence type="ECO:0000256" key="3">
    <source>
        <dbReference type="ARBA" id="ARBA00022989"/>
    </source>
</evidence>
<protein>
    <recommendedName>
        <fullName evidence="8">Rhodopsin domain-containing protein</fullName>
    </recommendedName>
</protein>
<feature type="compositionally biased region" description="Low complexity" evidence="6">
    <location>
        <begin position="351"/>
        <end position="362"/>
    </location>
</feature>